<keyword evidence="10 19" id="KW-0963">Cytoplasm</keyword>
<dbReference type="NCBIfam" id="TIGR01357">
    <property type="entry name" value="aroB"/>
    <property type="match status" value="1"/>
</dbReference>
<feature type="binding site" evidence="19">
    <location>
        <position position="189"/>
    </location>
    <ligand>
        <name>Zn(2+)</name>
        <dbReference type="ChEBI" id="CHEBI:29105"/>
    </ligand>
</feature>
<dbReference type="GO" id="GO:0008652">
    <property type="term" value="P:amino acid biosynthetic process"/>
    <property type="evidence" value="ECO:0007669"/>
    <property type="project" value="UniProtKB-KW"/>
</dbReference>
<keyword evidence="18 19" id="KW-0170">Cobalt</keyword>
<name>A0A975FYI1_9CAUL</name>
<keyword evidence="13 19" id="KW-0547">Nucleotide-binding</keyword>
<evidence type="ECO:0000256" key="15">
    <source>
        <dbReference type="ARBA" id="ARBA00023027"/>
    </source>
</evidence>
<keyword evidence="23" id="KW-1185">Reference proteome</keyword>
<evidence type="ECO:0000256" key="9">
    <source>
        <dbReference type="ARBA" id="ARBA00017684"/>
    </source>
</evidence>
<evidence type="ECO:0000259" key="20">
    <source>
        <dbReference type="Pfam" id="PF01761"/>
    </source>
</evidence>
<comment type="cofactor">
    <cofactor evidence="2 19">
        <name>NAD(+)</name>
        <dbReference type="ChEBI" id="CHEBI:57540"/>
    </cofactor>
</comment>
<dbReference type="PANTHER" id="PTHR43622">
    <property type="entry name" value="3-DEHYDROQUINATE SYNTHASE"/>
    <property type="match status" value="1"/>
</dbReference>
<keyword evidence="15 19" id="KW-0520">NAD</keyword>
<dbReference type="GO" id="GO:0005737">
    <property type="term" value="C:cytoplasm"/>
    <property type="evidence" value="ECO:0007669"/>
    <property type="project" value="UniProtKB-SubCell"/>
</dbReference>
<feature type="domain" description="3-dehydroquinate synthase C-terminal" evidence="21">
    <location>
        <begin position="186"/>
        <end position="335"/>
    </location>
</feature>
<evidence type="ECO:0000256" key="2">
    <source>
        <dbReference type="ARBA" id="ARBA00001911"/>
    </source>
</evidence>
<keyword evidence="12 19" id="KW-0479">Metal-binding</keyword>
<dbReference type="CDD" id="cd08195">
    <property type="entry name" value="DHQS"/>
    <property type="match status" value="1"/>
</dbReference>
<feature type="binding site" evidence="19">
    <location>
        <position position="252"/>
    </location>
    <ligand>
        <name>Zn(2+)</name>
        <dbReference type="ChEBI" id="CHEBI:29105"/>
    </ligand>
</feature>
<feature type="binding site" evidence="19">
    <location>
        <position position="147"/>
    </location>
    <ligand>
        <name>NAD(+)</name>
        <dbReference type="ChEBI" id="CHEBI:57540"/>
    </ligand>
</feature>
<feature type="domain" description="3-dehydroquinate synthase N-terminal" evidence="20">
    <location>
        <begin position="72"/>
        <end position="184"/>
    </location>
</feature>
<dbReference type="GO" id="GO:0000166">
    <property type="term" value="F:nucleotide binding"/>
    <property type="evidence" value="ECO:0007669"/>
    <property type="project" value="UniProtKB-KW"/>
</dbReference>
<dbReference type="InterPro" id="IPR030960">
    <property type="entry name" value="DHQS/DOIS_N"/>
</dbReference>
<evidence type="ECO:0000313" key="23">
    <source>
        <dbReference type="Proteomes" id="UP000676409"/>
    </source>
</evidence>
<dbReference type="InterPro" id="IPR056179">
    <property type="entry name" value="DHQS_C"/>
</dbReference>
<evidence type="ECO:0000256" key="6">
    <source>
        <dbReference type="ARBA" id="ARBA00004661"/>
    </source>
</evidence>
<evidence type="ECO:0000256" key="4">
    <source>
        <dbReference type="ARBA" id="ARBA00003485"/>
    </source>
</evidence>
<gene>
    <name evidence="19 22" type="primary">aroB</name>
    <name evidence="22" type="ORF">KCG34_19270</name>
</gene>
<comment type="caution">
    <text evidence="19">Lacks conserved residue(s) required for the propagation of feature annotation.</text>
</comment>
<dbReference type="SUPFAM" id="SSF56796">
    <property type="entry name" value="Dehydroquinate synthase-like"/>
    <property type="match status" value="1"/>
</dbReference>
<dbReference type="PIRSF" id="PIRSF001455">
    <property type="entry name" value="DHQ_synth"/>
    <property type="match status" value="1"/>
</dbReference>
<dbReference type="Gene3D" id="3.40.50.1970">
    <property type="match status" value="1"/>
</dbReference>
<sequence>MIAPVRAIPVGLGERAYQVLIGPGLIGAAGEHIRPFLKRARTAIVADETVARLHGERLRAGLTAAGIAADLITIPSGEASKSFEQLARLSDDLLALSLDRGDVIIAFGGGVAGDLAGFAAAIYKRGIDFVQIPTTLLAQVDSSVGGKTAIDTPRGKNLIGAFHQPRLVLADLEVLSTLPQREIRAGYAEIIKYGMLGDFAFFEWLEANGAAVLAREPAALAYAVARSVEMKAEIVAEDEKEAGRRALLNLGHTFGHALEAEVGFGEALLHGEAVALGCAQAFRFSAAQGLCSAQDAARVERATAAAGLPTRMSEIPGAPFAADRLVEHMAQDKKAEGGSLTLILARAIGQAFTAKRADAAAVRAFLVAEGASP</sequence>
<dbReference type="Proteomes" id="UP000676409">
    <property type="component" value="Chromosome"/>
</dbReference>
<feature type="binding site" evidence="19">
    <location>
        <begin position="110"/>
        <end position="114"/>
    </location>
    <ligand>
        <name>NAD(+)</name>
        <dbReference type="ChEBI" id="CHEBI:57540"/>
    </ligand>
</feature>
<dbReference type="PANTHER" id="PTHR43622:SF7">
    <property type="entry name" value="3-DEHYDROQUINATE SYNTHASE, CHLOROPLASTIC"/>
    <property type="match status" value="1"/>
</dbReference>
<dbReference type="Pfam" id="PF01761">
    <property type="entry name" value="DHQ_synthase"/>
    <property type="match status" value="1"/>
</dbReference>
<dbReference type="HAMAP" id="MF_00110">
    <property type="entry name" value="DHQ_synthase"/>
    <property type="match status" value="1"/>
</dbReference>
<keyword evidence="16 19" id="KW-0057">Aromatic amino acid biosynthesis</keyword>
<feature type="binding site" evidence="19">
    <location>
        <begin position="134"/>
        <end position="135"/>
    </location>
    <ligand>
        <name>NAD(+)</name>
        <dbReference type="ChEBI" id="CHEBI:57540"/>
    </ligand>
</feature>
<comment type="cofactor">
    <cofactor evidence="3">
        <name>Zn(2+)</name>
        <dbReference type="ChEBI" id="CHEBI:29105"/>
    </cofactor>
</comment>
<comment type="cofactor">
    <cofactor evidence="19">
        <name>Co(2+)</name>
        <dbReference type="ChEBI" id="CHEBI:48828"/>
    </cofactor>
    <cofactor evidence="19">
        <name>Zn(2+)</name>
        <dbReference type="ChEBI" id="CHEBI:29105"/>
    </cofactor>
    <text evidence="19">Binds 1 divalent metal cation per subunit. Can use either Co(2+) or Zn(2+).</text>
</comment>
<organism evidence="22 23">
    <name type="scientific">Phenylobacterium montanum</name>
    <dbReference type="NCBI Taxonomy" id="2823693"/>
    <lineage>
        <taxon>Bacteria</taxon>
        <taxon>Pseudomonadati</taxon>
        <taxon>Pseudomonadota</taxon>
        <taxon>Alphaproteobacteria</taxon>
        <taxon>Caulobacterales</taxon>
        <taxon>Caulobacteraceae</taxon>
        <taxon>Phenylobacterium</taxon>
    </lineage>
</organism>
<dbReference type="EMBL" id="CP073078">
    <property type="protein sequence ID" value="QUD87177.1"/>
    <property type="molecule type" value="Genomic_DNA"/>
</dbReference>
<dbReference type="GO" id="GO:0009423">
    <property type="term" value="P:chorismate biosynthetic process"/>
    <property type="evidence" value="ECO:0007669"/>
    <property type="project" value="UniProtKB-UniRule"/>
</dbReference>
<dbReference type="InterPro" id="IPR030963">
    <property type="entry name" value="DHQ_synth_fam"/>
</dbReference>
<dbReference type="Gene3D" id="1.20.1090.10">
    <property type="entry name" value="Dehydroquinate synthase-like - alpha domain"/>
    <property type="match status" value="1"/>
</dbReference>
<dbReference type="FunFam" id="3.40.50.1970:FF:000007">
    <property type="entry name" value="Pentafunctional AROM polypeptide"/>
    <property type="match status" value="1"/>
</dbReference>
<evidence type="ECO:0000256" key="3">
    <source>
        <dbReference type="ARBA" id="ARBA00001947"/>
    </source>
</evidence>
<evidence type="ECO:0000256" key="11">
    <source>
        <dbReference type="ARBA" id="ARBA00022605"/>
    </source>
</evidence>
<dbReference type="GO" id="GO:0009073">
    <property type="term" value="P:aromatic amino acid family biosynthetic process"/>
    <property type="evidence" value="ECO:0007669"/>
    <property type="project" value="UniProtKB-KW"/>
</dbReference>
<evidence type="ECO:0000256" key="10">
    <source>
        <dbReference type="ARBA" id="ARBA00022490"/>
    </source>
</evidence>
<protein>
    <recommendedName>
        <fullName evidence="9 19">3-dehydroquinate synthase</fullName>
        <shortName evidence="19">DHQS</shortName>
        <ecNumber evidence="8 19">4.2.3.4</ecNumber>
    </recommendedName>
</protein>
<feature type="binding site" evidence="19">
    <location>
        <position position="156"/>
    </location>
    <ligand>
        <name>NAD(+)</name>
        <dbReference type="ChEBI" id="CHEBI:57540"/>
    </ligand>
</feature>
<evidence type="ECO:0000256" key="7">
    <source>
        <dbReference type="ARBA" id="ARBA00005412"/>
    </source>
</evidence>
<proteinExistence type="inferred from homology"/>
<keyword evidence="11 19" id="KW-0028">Amino-acid biosynthesis</keyword>
<feature type="binding site" evidence="19">
    <location>
        <begin position="76"/>
        <end position="81"/>
    </location>
    <ligand>
        <name>NAD(+)</name>
        <dbReference type="ChEBI" id="CHEBI:57540"/>
    </ligand>
</feature>
<evidence type="ECO:0000256" key="12">
    <source>
        <dbReference type="ARBA" id="ARBA00022723"/>
    </source>
</evidence>
<comment type="similarity">
    <text evidence="7 19">Belongs to the sugar phosphate cyclases superfamily. Dehydroquinate synthase family.</text>
</comment>
<dbReference type="Pfam" id="PF24621">
    <property type="entry name" value="DHQS_C"/>
    <property type="match status" value="1"/>
</dbReference>
<evidence type="ECO:0000259" key="21">
    <source>
        <dbReference type="Pfam" id="PF24621"/>
    </source>
</evidence>
<evidence type="ECO:0000313" key="22">
    <source>
        <dbReference type="EMBL" id="QUD87177.1"/>
    </source>
</evidence>
<dbReference type="InterPro" id="IPR016037">
    <property type="entry name" value="DHQ_synth_AroB"/>
</dbReference>
<evidence type="ECO:0000256" key="18">
    <source>
        <dbReference type="ARBA" id="ARBA00023285"/>
    </source>
</evidence>
<evidence type="ECO:0000256" key="19">
    <source>
        <dbReference type="HAMAP-Rule" id="MF_00110"/>
    </source>
</evidence>
<evidence type="ECO:0000256" key="13">
    <source>
        <dbReference type="ARBA" id="ARBA00022741"/>
    </source>
</evidence>
<evidence type="ECO:0000256" key="16">
    <source>
        <dbReference type="ARBA" id="ARBA00023141"/>
    </source>
</evidence>
<dbReference type="EC" id="4.2.3.4" evidence="8 19"/>
<dbReference type="GO" id="GO:0003856">
    <property type="term" value="F:3-dehydroquinate synthase activity"/>
    <property type="evidence" value="ECO:0007669"/>
    <property type="project" value="UniProtKB-UniRule"/>
</dbReference>
<comment type="subcellular location">
    <subcellularLocation>
        <location evidence="5 19">Cytoplasm</location>
    </subcellularLocation>
</comment>
<comment type="catalytic activity">
    <reaction evidence="1 19">
        <text>7-phospho-2-dehydro-3-deoxy-D-arabino-heptonate = 3-dehydroquinate + phosphate</text>
        <dbReference type="Rhea" id="RHEA:21968"/>
        <dbReference type="ChEBI" id="CHEBI:32364"/>
        <dbReference type="ChEBI" id="CHEBI:43474"/>
        <dbReference type="ChEBI" id="CHEBI:58394"/>
        <dbReference type="EC" id="4.2.3.4"/>
    </reaction>
</comment>
<evidence type="ECO:0000256" key="8">
    <source>
        <dbReference type="ARBA" id="ARBA00013031"/>
    </source>
</evidence>
<comment type="pathway">
    <text evidence="6 19">Metabolic intermediate biosynthesis; chorismate biosynthesis; chorismate from D-erythrose 4-phosphate and phosphoenolpyruvate: step 2/7.</text>
</comment>
<evidence type="ECO:0000256" key="14">
    <source>
        <dbReference type="ARBA" id="ARBA00022833"/>
    </source>
</evidence>
<dbReference type="InterPro" id="IPR050071">
    <property type="entry name" value="Dehydroquinate_synthase"/>
</dbReference>
<dbReference type="KEGG" id="caul:KCG34_19270"/>
<reference evidence="22" key="1">
    <citation type="submission" date="2021-04" db="EMBL/GenBank/DDBJ databases">
        <title>The complete genome sequence of Caulobacter sp. S6.</title>
        <authorList>
            <person name="Tang Y."/>
            <person name="Ouyang W."/>
            <person name="Liu Q."/>
            <person name="Huang B."/>
            <person name="Guo Z."/>
            <person name="Lei P."/>
        </authorList>
    </citation>
    <scope>NUCLEOTIDE SEQUENCE</scope>
    <source>
        <strain evidence="22">S6</strain>
    </source>
</reference>
<feature type="binding site" evidence="19">
    <location>
        <position position="270"/>
    </location>
    <ligand>
        <name>Zn(2+)</name>
        <dbReference type="ChEBI" id="CHEBI:29105"/>
    </ligand>
</feature>
<dbReference type="AlphaFoldDB" id="A0A975FYI1"/>
<dbReference type="GO" id="GO:0046872">
    <property type="term" value="F:metal ion binding"/>
    <property type="evidence" value="ECO:0007669"/>
    <property type="project" value="UniProtKB-KW"/>
</dbReference>
<comment type="function">
    <text evidence="4 19">Catalyzes the conversion of 3-deoxy-D-arabino-heptulosonate 7-phosphate (DAHP) to dehydroquinate (DHQ).</text>
</comment>
<dbReference type="RefSeq" id="WP_211937229.1">
    <property type="nucleotide sequence ID" value="NZ_CP073078.1"/>
</dbReference>
<accession>A0A975FYI1</accession>
<keyword evidence="17 19" id="KW-0456">Lyase</keyword>
<keyword evidence="14 19" id="KW-0862">Zinc</keyword>
<evidence type="ECO:0000256" key="17">
    <source>
        <dbReference type="ARBA" id="ARBA00023239"/>
    </source>
</evidence>
<evidence type="ECO:0000256" key="1">
    <source>
        <dbReference type="ARBA" id="ARBA00001393"/>
    </source>
</evidence>
<evidence type="ECO:0000256" key="5">
    <source>
        <dbReference type="ARBA" id="ARBA00004496"/>
    </source>
</evidence>